<accession>A0ABV8TZZ8</accession>
<feature type="transmembrane region" description="Helical" evidence="1">
    <location>
        <begin position="516"/>
        <end position="535"/>
    </location>
</feature>
<feature type="transmembrane region" description="Helical" evidence="1">
    <location>
        <begin position="347"/>
        <end position="367"/>
    </location>
</feature>
<comment type="caution">
    <text evidence="2">The sequence shown here is derived from an EMBL/GenBank/DDBJ whole genome shotgun (WGS) entry which is preliminary data.</text>
</comment>
<keyword evidence="1" id="KW-1133">Transmembrane helix</keyword>
<feature type="transmembrane region" description="Helical" evidence="1">
    <location>
        <begin position="681"/>
        <end position="701"/>
    </location>
</feature>
<feature type="transmembrane region" description="Helical" evidence="1">
    <location>
        <begin position="657"/>
        <end position="675"/>
    </location>
</feature>
<keyword evidence="1" id="KW-0812">Transmembrane</keyword>
<gene>
    <name evidence="2" type="ORF">ACFPET_13190</name>
</gene>
<evidence type="ECO:0000313" key="2">
    <source>
        <dbReference type="EMBL" id="MFC4336157.1"/>
    </source>
</evidence>
<dbReference type="RefSeq" id="WP_380621765.1">
    <property type="nucleotide sequence ID" value="NZ_JBHSDK010000016.1"/>
</dbReference>
<proteinExistence type="predicted"/>
<dbReference type="Proteomes" id="UP001595823">
    <property type="component" value="Unassembled WGS sequence"/>
</dbReference>
<keyword evidence="1" id="KW-0472">Membrane</keyword>
<organism evidence="2 3">
    <name type="scientific">Salininema proteolyticum</name>
    <dbReference type="NCBI Taxonomy" id="1607685"/>
    <lineage>
        <taxon>Bacteria</taxon>
        <taxon>Bacillati</taxon>
        <taxon>Actinomycetota</taxon>
        <taxon>Actinomycetes</taxon>
        <taxon>Glycomycetales</taxon>
        <taxon>Glycomycetaceae</taxon>
        <taxon>Salininema</taxon>
    </lineage>
</organism>
<name>A0ABV8TZZ8_9ACTN</name>
<protein>
    <submittedName>
        <fullName evidence="2">Uncharacterized protein</fullName>
    </submittedName>
</protein>
<sequence length="728" mass="76072">MISRKRLQSIPGRLGRWAGNNRDLLLAWGLVALLAAFAAWQVLPRPVKEAVTERADEVIVLGAEGLTWSDITEEDTPNLYRIASRSDLAELELNSGHRITCTDAGWLTLSAGAPAVAETLPSESCGEEESAPELSANGEGASIVGYSELYELNRTMEQNTRLGTLAAASGECTAAVGTYSAYGAANGVGRIEQYRDSLPEDDLADFLASCPLTLVDGSFSEGGDEERLAELDALAGRLDEARSEGSALVVAGLGAADDRNRLQTLMIDSGGDNGLLDTAGERPGHLKLTDLTATLIALLGSPQPDYLAANPAGFIDDPYDFPDRLASFSDSDQRLSVAPEASSRAQWLQAALLIALAAVALPLMRLLRRAGQPGVKPPSIWLMRADILIALVCALFSTATLLTDLFKWWALPAPTVLGPLLALLVACVLAVGAALLPRRHSPSTLLAIVSALGVAVSLTAMAVHYKLAMGTLLGDASIARTTSQAIGPAVAGIYIGSLWMLAAAIAWNLHRRYHAPVMAAIGCLGVAGAATPVLGNSSATAVALIVGTCLAAALAYGGWMTAMRLLWSLLAGGAVLLLVLWLDYRRPTGEQGPLGEVVTDLLGESNGVISDATGSNLVAVFTSPLSVVALIAGLYCWMVLLRPGGGLRRSFGLHPPLRAAFTAAVVSSLVTGILAGRGLMVLGVSLAVIVPLSVIVAHRVLARAHVKEGQFADMTVDAPSWVDGDLDR</sequence>
<evidence type="ECO:0000256" key="1">
    <source>
        <dbReference type="SAM" id="Phobius"/>
    </source>
</evidence>
<keyword evidence="3" id="KW-1185">Reference proteome</keyword>
<reference evidence="3" key="1">
    <citation type="journal article" date="2019" name="Int. J. Syst. Evol. Microbiol.">
        <title>The Global Catalogue of Microorganisms (GCM) 10K type strain sequencing project: providing services to taxonomists for standard genome sequencing and annotation.</title>
        <authorList>
            <consortium name="The Broad Institute Genomics Platform"/>
            <consortium name="The Broad Institute Genome Sequencing Center for Infectious Disease"/>
            <person name="Wu L."/>
            <person name="Ma J."/>
        </authorList>
    </citation>
    <scope>NUCLEOTIDE SEQUENCE [LARGE SCALE GENOMIC DNA]</scope>
    <source>
        <strain evidence="3">IBRC-M 10908</strain>
    </source>
</reference>
<feature type="transmembrane region" description="Helical" evidence="1">
    <location>
        <begin position="485"/>
        <end position="509"/>
    </location>
</feature>
<feature type="transmembrane region" description="Helical" evidence="1">
    <location>
        <begin position="541"/>
        <end position="559"/>
    </location>
</feature>
<feature type="transmembrane region" description="Helical" evidence="1">
    <location>
        <begin position="566"/>
        <end position="584"/>
    </location>
</feature>
<feature type="transmembrane region" description="Helical" evidence="1">
    <location>
        <begin position="387"/>
        <end position="410"/>
    </location>
</feature>
<feature type="transmembrane region" description="Helical" evidence="1">
    <location>
        <begin position="416"/>
        <end position="436"/>
    </location>
</feature>
<feature type="transmembrane region" description="Helical" evidence="1">
    <location>
        <begin position="443"/>
        <end position="465"/>
    </location>
</feature>
<feature type="transmembrane region" description="Helical" evidence="1">
    <location>
        <begin position="617"/>
        <end position="637"/>
    </location>
</feature>
<evidence type="ECO:0000313" key="3">
    <source>
        <dbReference type="Proteomes" id="UP001595823"/>
    </source>
</evidence>
<dbReference type="EMBL" id="JBHSDK010000016">
    <property type="protein sequence ID" value="MFC4336157.1"/>
    <property type="molecule type" value="Genomic_DNA"/>
</dbReference>